<proteinExistence type="predicted"/>
<evidence type="ECO:0000313" key="1">
    <source>
        <dbReference type="EMBL" id="CAH1219284.1"/>
    </source>
</evidence>
<accession>A0ABM9CQR2</accession>
<evidence type="ECO:0000313" key="2">
    <source>
        <dbReference type="Proteomes" id="UP000838686"/>
    </source>
</evidence>
<organism evidence="1 2">
    <name type="scientific">Paenibacillus plantiphilus</name>
    <dbReference type="NCBI Taxonomy" id="2905650"/>
    <lineage>
        <taxon>Bacteria</taxon>
        <taxon>Bacillati</taxon>
        <taxon>Bacillota</taxon>
        <taxon>Bacilli</taxon>
        <taxon>Bacillales</taxon>
        <taxon>Paenibacillaceae</taxon>
        <taxon>Paenibacillus</taxon>
    </lineage>
</organism>
<name>A0ABM9CQR2_9BACL</name>
<keyword evidence="2" id="KW-1185">Reference proteome</keyword>
<reference evidence="1" key="1">
    <citation type="submission" date="2022-01" db="EMBL/GenBank/DDBJ databases">
        <authorList>
            <person name="Criscuolo A."/>
        </authorList>
    </citation>
    <scope>NUCLEOTIDE SEQUENCE</scope>
    <source>
        <strain evidence="1">CIP111893</strain>
    </source>
</reference>
<dbReference type="EMBL" id="CAKMMF010000032">
    <property type="protein sequence ID" value="CAH1219284.1"/>
    <property type="molecule type" value="Genomic_DNA"/>
</dbReference>
<dbReference type="Proteomes" id="UP000838686">
    <property type="component" value="Unassembled WGS sequence"/>
</dbReference>
<sequence length="32" mass="3727">MQLGTGVLNIFKQGELEKKREGVRPLKFSYLF</sequence>
<protein>
    <submittedName>
        <fullName evidence="1">Uncharacterized protein</fullName>
    </submittedName>
</protein>
<comment type="caution">
    <text evidence="1">The sequence shown here is derived from an EMBL/GenBank/DDBJ whole genome shotgun (WGS) entry which is preliminary data.</text>
</comment>
<gene>
    <name evidence="1" type="ORF">PAECIP111893_04536</name>
</gene>